<accession>A0ABP1DZ03</accession>
<sequence>MAFSITLRTQVSEVVPSFTSVWLAAFSQTLRRTPLPCPKIAAVGENRTSDHARRCNIVPSRRLVAQQREDSRLSSKNVAGLKPLGMAQSVSKSGFEMV</sequence>
<protein>
    <submittedName>
        <fullName evidence="1">Uncharacterized protein</fullName>
    </submittedName>
</protein>
<evidence type="ECO:0000313" key="1">
    <source>
        <dbReference type="EMBL" id="CAL1712447.1"/>
    </source>
</evidence>
<dbReference type="EMBL" id="OZ037950">
    <property type="protein sequence ID" value="CAL1712447.1"/>
    <property type="molecule type" value="Genomic_DNA"/>
</dbReference>
<organism evidence="1 2">
    <name type="scientific">Somion occarium</name>
    <dbReference type="NCBI Taxonomy" id="3059160"/>
    <lineage>
        <taxon>Eukaryota</taxon>
        <taxon>Fungi</taxon>
        <taxon>Dikarya</taxon>
        <taxon>Basidiomycota</taxon>
        <taxon>Agaricomycotina</taxon>
        <taxon>Agaricomycetes</taxon>
        <taxon>Polyporales</taxon>
        <taxon>Cerrenaceae</taxon>
        <taxon>Somion</taxon>
    </lineage>
</organism>
<gene>
    <name evidence="1" type="ORF">GFSPODELE1_LOCUS8826</name>
</gene>
<evidence type="ECO:0000313" key="2">
    <source>
        <dbReference type="Proteomes" id="UP001497453"/>
    </source>
</evidence>
<keyword evidence="2" id="KW-1185">Reference proteome</keyword>
<proteinExistence type="predicted"/>
<name>A0ABP1DZ03_9APHY</name>
<dbReference type="Proteomes" id="UP001497453">
    <property type="component" value="Chromosome 7"/>
</dbReference>
<reference evidence="2" key="1">
    <citation type="submission" date="2024-04" db="EMBL/GenBank/DDBJ databases">
        <authorList>
            <person name="Shaw F."/>
            <person name="Minotto A."/>
        </authorList>
    </citation>
    <scope>NUCLEOTIDE SEQUENCE [LARGE SCALE GENOMIC DNA]</scope>
</reference>